<dbReference type="CDD" id="cd03113">
    <property type="entry name" value="CTPS_N"/>
    <property type="match status" value="1"/>
</dbReference>
<keyword evidence="11 21" id="KW-0067">ATP-binding</keyword>
<dbReference type="InterPro" id="IPR017456">
    <property type="entry name" value="CTP_synthase_N"/>
</dbReference>
<feature type="region of interest" description="Disordered" evidence="23">
    <location>
        <begin position="1"/>
        <end position="96"/>
    </location>
</feature>
<keyword evidence="10 21" id="KW-0547">Nucleotide-binding</keyword>
<feature type="compositionally biased region" description="Acidic residues" evidence="23">
    <location>
        <begin position="75"/>
        <end position="86"/>
    </location>
</feature>
<dbReference type="InterPro" id="IPR027417">
    <property type="entry name" value="P-loop_NTPase"/>
</dbReference>
<evidence type="ECO:0000256" key="21">
    <source>
        <dbReference type="RuleBase" id="RU810713"/>
    </source>
</evidence>
<dbReference type="EMBL" id="CAVNYO010000310">
    <property type="protein sequence ID" value="CAK5273323.1"/>
    <property type="molecule type" value="Genomic_DNA"/>
</dbReference>
<dbReference type="GO" id="GO:0042802">
    <property type="term" value="F:identical protein binding"/>
    <property type="evidence" value="ECO:0007669"/>
    <property type="project" value="TreeGrafter"/>
</dbReference>
<evidence type="ECO:0000256" key="8">
    <source>
        <dbReference type="ARBA" id="ARBA00022692"/>
    </source>
</evidence>
<keyword evidence="16 24" id="KW-1133">Transmembrane helix</keyword>
<dbReference type="CDD" id="cd20070">
    <property type="entry name" value="5TM_YidC_Alb3"/>
    <property type="match status" value="1"/>
</dbReference>
<dbReference type="Gene3D" id="3.40.50.880">
    <property type="match status" value="1"/>
</dbReference>
<evidence type="ECO:0000256" key="13">
    <source>
        <dbReference type="ARBA" id="ARBA00022927"/>
    </source>
</evidence>
<dbReference type="GO" id="GO:0032977">
    <property type="term" value="F:membrane insertase activity"/>
    <property type="evidence" value="ECO:0007669"/>
    <property type="project" value="InterPro"/>
</dbReference>
<keyword evidence="13" id="KW-0653">Protein transport</keyword>
<keyword evidence="30" id="KW-1185">Reference proteome</keyword>
<evidence type="ECO:0000256" key="4">
    <source>
        <dbReference type="ARBA" id="ARBA00010527"/>
    </source>
</evidence>
<evidence type="ECO:0000256" key="17">
    <source>
        <dbReference type="ARBA" id="ARBA00023136"/>
    </source>
</evidence>
<evidence type="ECO:0000256" key="24">
    <source>
        <dbReference type="SAM" id="Phobius"/>
    </source>
</evidence>
<feature type="domain" description="Membrane insertase YidC N-terminal" evidence="28">
    <location>
        <begin position="1210"/>
        <end position="1401"/>
    </location>
</feature>
<comment type="catalytic activity">
    <reaction evidence="19 21">
        <text>UTP + L-glutamine + ATP + H2O = CTP + L-glutamate + ADP + phosphate + 2 H(+)</text>
        <dbReference type="Rhea" id="RHEA:26426"/>
        <dbReference type="ChEBI" id="CHEBI:15377"/>
        <dbReference type="ChEBI" id="CHEBI:15378"/>
        <dbReference type="ChEBI" id="CHEBI:29985"/>
        <dbReference type="ChEBI" id="CHEBI:30616"/>
        <dbReference type="ChEBI" id="CHEBI:37563"/>
        <dbReference type="ChEBI" id="CHEBI:43474"/>
        <dbReference type="ChEBI" id="CHEBI:46398"/>
        <dbReference type="ChEBI" id="CHEBI:58359"/>
        <dbReference type="ChEBI" id="CHEBI:456216"/>
        <dbReference type="EC" id="6.3.4.2"/>
    </reaction>
</comment>
<dbReference type="InterPro" id="IPR028053">
    <property type="entry name" value="Membr_insert_YidC_N"/>
</dbReference>
<evidence type="ECO:0000256" key="2">
    <source>
        <dbReference type="ARBA" id="ARBA00005171"/>
    </source>
</evidence>
<dbReference type="InterPro" id="IPR004468">
    <property type="entry name" value="CTP_synthase"/>
</dbReference>
<dbReference type="PRINTS" id="PR00701">
    <property type="entry name" value="60KDINNERMP"/>
</dbReference>
<keyword evidence="17 24" id="KW-0472">Membrane</keyword>
<dbReference type="Proteomes" id="UP001295794">
    <property type="component" value="Unassembled WGS sequence"/>
</dbReference>
<dbReference type="FunFam" id="3.40.50.300:FF:000009">
    <property type="entry name" value="CTP synthase"/>
    <property type="match status" value="1"/>
</dbReference>
<keyword evidence="8 20" id="KW-0812">Transmembrane</keyword>
<dbReference type="Gene3D" id="3.40.50.300">
    <property type="entry name" value="P-loop containing nucleotide triphosphate hydrolases"/>
    <property type="match status" value="1"/>
</dbReference>
<dbReference type="CDD" id="cd01746">
    <property type="entry name" value="GATase1_CTP_Synthase"/>
    <property type="match status" value="1"/>
</dbReference>
<dbReference type="GO" id="GO:0046872">
    <property type="term" value="F:metal ion binding"/>
    <property type="evidence" value="ECO:0007669"/>
    <property type="project" value="UniProtKB-KW"/>
</dbReference>
<keyword evidence="18" id="KW-0143">Chaperone</keyword>
<comment type="subcellular location">
    <subcellularLocation>
        <location evidence="1">Cell membrane</location>
        <topology evidence="1">Multi-pass membrane protein</topology>
    </subcellularLocation>
    <subcellularLocation>
        <location evidence="20">Membrane</location>
        <topology evidence="20">Multi-pass membrane protein</topology>
    </subcellularLocation>
</comment>
<dbReference type="SUPFAM" id="SSF52317">
    <property type="entry name" value="Class I glutamine amidotransferase-like"/>
    <property type="match status" value="1"/>
</dbReference>
<protein>
    <recommendedName>
        <fullName evidence="21">CTP synthase</fullName>
        <ecNumber evidence="21">6.3.4.2</ecNumber>
    </recommendedName>
    <alternativeName>
        <fullName evidence="21">UTP--ammonia ligase</fullName>
    </alternativeName>
</protein>
<keyword evidence="15 21" id="KW-0665">Pyrimidine biosynthesis</keyword>
<keyword evidence="5" id="KW-0813">Transport</keyword>
<dbReference type="Gene3D" id="2.70.98.90">
    <property type="match status" value="1"/>
</dbReference>
<evidence type="ECO:0000256" key="5">
    <source>
        <dbReference type="ARBA" id="ARBA00022448"/>
    </source>
</evidence>
<dbReference type="InterPro" id="IPR033828">
    <property type="entry name" value="GATase1_CTP_Synthase"/>
</dbReference>
<evidence type="ECO:0000256" key="6">
    <source>
        <dbReference type="ARBA" id="ARBA00022475"/>
    </source>
</evidence>
<keyword evidence="14 21" id="KW-0315">Glutamine amidotransferase</keyword>
<dbReference type="NCBIfam" id="TIGR03592">
    <property type="entry name" value="yidC_oxa1_cterm"/>
    <property type="match status" value="1"/>
</dbReference>
<feature type="compositionally biased region" description="Basic and acidic residues" evidence="23">
    <location>
        <begin position="33"/>
        <end position="44"/>
    </location>
</feature>
<dbReference type="Pfam" id="PF02096">
    <property type="entry name" value="60KD_IMP"/>
    <property type="match status" value="1"/>
</dbReference>
<proteinExistence type="inferred from homology"/>
<evidence type="ECO:0000256" key="23">
    <source>
        <dbReference type="SAM" id="MobiDB-lite"/>
    </source>
</evidence>
<dbReference type="InterPro" id="IPR038221">
    <property type="entry name" value="YidC_periplasmic_sf"/>
</dbReference>
<evidence type="ECO:0000256" key="7">
    <source>
        <dbReference type="ARBA" id="ARBA00022598"/>
    </source>
</evidence>
<evidence type="ECO:0000259" key="28">
    <source>
        <dbReference type="Pfam" id="PF14849"/>
    </source>
</evidence>
<accession>A0AAD2Q3W8</accession>
<dbReference type="InterPro" id="IPR047196">
    <property type="entry name" value="YidC_ALB_C"/>
</dbReference>
<dbReference type="InterPro" id="IPR028055">
    <property type="entry name" value="YidC/Oxa/ALB_C"/>
</dbReference>
<dbReference type="CDD" id="cd19961">
    <property type="entry name" value="EcYidC-like_peri"/>
    <property type="match status" value="1"/>
</dbReference>
<evidence type="ECO:0000259" key="26">
    <source>
        <dbReference type="Pfam" id="PF02096"/>
    </source>
</evidence>
<keyword evidence="22" id="KW-0175">Coiled coil</keyword>
<dbReference type="EC" id="6.3.4.2" evidence="21"/>
<dbReference type="Pfam" id="PF06418">
    <property type="entry name" value="CTP_synth_N"/>
    <property type="match status" value="1"/>
</dbReference>
<feature type="transmembrane region" description="Helical" evidence="24">
    <location>
        <begin position="1482"/>
        <end position="1503"/>
    </location>
</feature>
<evidence type="ECO:0000259" key="25">
    <source>
        <dbReference type="Pfam" id="PF00117"/>
    </source>
</evidence>
<dbReference type="GO" id="GO:0044210">
    <property type="term" value="P:'de novo' CTP biosynthetic process"/>
    <property type="evidence" value="ECO:0007669"/>
    <property type="project" value="UniProtKB-UniRule"/>
</dbReference>
<dbReference type="PANTHER" id="PTHR11550">
    <property type="entry name" value="CTP SYNTHASE"/>
    <property type="match status" value="1"/>
</dbReference>
<feature type="domain" description="Membrane insertase YidC/Oxa/ALB C-terminal" evidence="26">
    <location>
        <begin position="1415"/>
        <end position="1529"/>
    </location>
</feature>
<keyword evidence="7 21" id="KW-0436">Ligase</keyword>
<feature type="coiled-coil region" evidence="22">
    <location>
        <begin position="573"/>
        <end position="607"/>
    </location>
</feature>
<dbReference type="GO" id="GO:0015031">
    <property type="term" value="P:protein transport"/>
    <property type="evidence" value="ECO:0007669"/>
    <property type="project" value="UniProtKB-KW"/>
</dbReference>
<dbReference type="PANTHER" id="PTHR11550:SF0">
    <property type="entry name" value="CTP SYNTHASE-RELATED"/>
    <property type="match status" value="1"/>
</dbReference>
<feature type="compositionally biased region" description="Low complexity" evidence="23">
    <location>
        <begin position="45"/>
        <end position="59"/>
    </location>
</feature>
<evidence type="ECO:0000256" key="9">
    <source>
        <dbReference type="ARBA" id="ARBA00022723"/>
    </source>
</evidence>
<comment type="caution">
    <text evidence="29">The sequence shown here is derived from an EMBL/GenBank/DDBJ whole genome shotgun (WGS) entry which is preliminary data.</text>
</comment>
<evidence type="ECO:0000256" key="20">
    <source>
        <dbReference type="RuleBase" id="RU003945"/>
    </source>
</evidence>
<name>A0AAD2Q3W8_9AGAR</name>
<comment type="function">
    <text evidence="21">Catalyzes the ATP-dependent amination of UTP to CTP with either L-glutamine or ammonia as the source of nitrogen.</text>
</comment>
<dbReference type="InterPro" id="IPR029062">
    <property type="entry name" value="Class_I_gatase-like"/>
</dbReference>
<keyword evidence="9" id="KW-0479">Metal-binding</keyword>
<dbReference type="InterPro" id="IPR001708">
    <property type="entry name" value="YidC/ALB3/OXA1/COX18"/>
</dbReference>
<evidence type="ECO:0000256" key="15">
    <source>
        <dbReference type="ARBA" id="ARBA00022975"/>
    </source>
</evidence>
<dbReference type="GO" id="GO:0005829">
    <property type="term" value="C:cytosol"/>
    <property type="evidence" value="ECO:0007669"/>
    <property type="project" value="TreeGrafter"/>
</dbReference>
<evidence type="ECO:0000256" key="1">
    <source>
        <dbReference type="ARBA" id="ARBA00004651"/>
    </source>
</evidence>
<dbReference type="SUPFAM" id="SSF52540">
    <property type="entry name" value="P-loop containing nucleoside triphosphate hydrolases"/>
    <property type="match status" value="1"/>
</dbReference>
<dbReference type="PROSITE" id="PS51273">
    <property type="entry name" value="GATASE_TYPE_1"/>
    <property type="match status" value="1"/>
</dbReference>
<comment type="similarity">
    <text evidence="3 21">Belongs to the CTP synthase family.</text>
</comment>
<dbReference type="Pfam" id="PF00117">
    <property type="entry name" value="GATase"/>
    <property type="match status" value="1"/>
</dbReference>
<dbReference type="InterPro" id="IPR017926">
    <property type="entry name" value="GATASE"/>
</dbReference>
<evidence type="ECO:0000256" key="22">
    <source>
        <dbReference type="SAM" id="Coils"/>
    </source>
</evidence>
<evidence type="ECO:0000313" key="30">
    <source>
        <dbReference type="Proteomes" id="UP001295794"/>
    </source>
</evidence>
<dbReference type="GO" id="GO:0005886">
    <property type="term" value="C:plasma membrane"/>
    <property type="evidence" value="ECO:0007669"/>
    <property type="project" value="UniProtKB-SubCell"/>
</dbReference>
<evidence type="ECO:0000256" key="3">
    <source>
        <dbReference type="ARBA" id="ARBA00007533"/>
    </source>
</evidence>
<comment type="similarity">
    <text evidence="4">Belongs to the OXA1/ALB3/YidC family. Type 1 subfamily.</text>
</comment>
<dbReference type="Pfam" id="PF14849">
    <property type="entry name" value="YidC_periplas"/>
    <property type="match status" value="1"/>
</dbReference>
<sequence>MVTENNELPVPEEQVNASGIEDTTDTAPTAEPAVEKESKNRQDAPADPQAPAPENAADPVVDFSDEEAALAADAPEFDLGDEEPAEENAGGDRVSETTIRADVEAIKIAFYKNYRNEVDQLRKLFVESGGNSEDFVPPANEAEQQFKTLFAEYREKRNEFIARLDAEKEANYQTKLQIIEELKELVNSNETLNQTFNTFRELQQRWKETGLVQQSVMKDLWETYNLHVENFYNFIKINKELRDLDLKKNYEAKIALCEEAEALVLENSVITAFHKLQKLHEQWREIGPVTNEYKEQLWDRFREASSKINKRHQEHFDQLKEEQKKNLDLKTELCVKTEELVTAAPISRKEWNKASEQLIEIQKVWKTIGFAPKKDNTKIYERFRNACDKFFENKRNFYLQTKMEMESNLQLKNEICAAAEAVQDSEEWKKATDELIALQKRWKEIGPVARRHSDAVWKRFRTACDRFFERKAAHFATIDTQYEENLTKKRALIEEMKNFVADGQEKAFDKLKELQRRWAETGFVPIRQKEAIQNEWRQLVDAAFAKLRGNEKERHLERFKGKIQNLAADNANDRRLRHERERLYNKMKQLEADIALLENNIGFFSKSKNAEAMIRDISRESKNMAVSNTNKTKFIFVTGGVASSLGKGIISASLARLLQARGYKVAIQKLDPYINVDPGTLNPYEHGECYVTEDGAETDLDLGHYERFTNIPTSQANNVTTGRIYQSVINKERRGEFLGKTVQVIPHITDEIKRRIKLLSAKKIYDVIITEIGGTVGDIESLPYIEAVRQLRYELGANNSLVTKPTQHSVKQLLENGLQPDALVLRTEKHLTNDIRRKVALFCNVDVNAVVESIDVPTIYEVPLMMLNQKLDLVVKHPQKKVNIALVGKYTELPDAYKSIVESFIHAGAANHTKVKLQYVNSEKITKENIAAQLKGMCGILVAPGSGTAASKEKSKRVIEFARNVLGYADANSTEMDSTTHPVIDLMEEQKGVTEKGGTMRLGGYPCALQKGTKVYAAYGKAEIVERHRHRYEFNNDYLDEFVQAGLKPVGVNPDTNLVEIVELENHPWFIGVQYHPEYKSTALHPHPLFSWYNSKQQSQFDEAKTLVDSLNAANAAAVQQTQKVEKITVTNSPAGDSLRTAQAEQALERHLGSSLFQATKGTETFYTVENDLMKIRFSNKGGRVASVELKDYKTYGDSLWCWDYYFTPAEATDLTFGAGQEQKEFVLRLPVDSAAYVDYVYTIRKDNYMIDFDVRFVECRPQNEKGFENENRYTTIAYNYPGDDGIEELGISNETKEETINSKIKWVAFKQQFFSSILIAGDDFQNGSVKFTTFAPTAREIKTFHTQLAVPYTPQTDHYDFSFYFGPNKYSTLKKYDDLHLQKLVPLGGWIIGWVNRWLVIPTFDFLGKYISNYGLIILLLTIFIKIIISPLTYKSYLSTAKMRLLKPEMDKLNEKYPKQEDAMKKQQAMMALYKSAGVNPMGGCIPMLIQFPILIAMFRFFPASIELRGKIVLWADDLSSYDSILHLPFKHSVLRRPCQPVRVADGRIGIHFVEDQTTRRRPEQARRWPA</sequence>
<feature type="domain" description="CTP synthase N-terminal" evidence="27">
    <location>
        <begin position="633"/>
        <end position="876"/>
    </location>
</feature>
<organism evidence="29 30">
    <name type="scientific">Mycena citricolor</name>
    <dbReference type="NCBI Taxonomy" id="2018698"/>
    <lineage>
        <taxon>Eukaryota</taxon>
        <taxon>Fungi</taxon>
        <taxon>Dikarya</taxon>
        <taxon>Basidiomycota</taxon>
        <taxon>Agaricomycotina</taxon>
        <taxon>Agaricomycetes</taxon>
        <taxon>Agaricomycetidae</taxon>
        <taxon>Agaricales</taxon>
        <taxon>Marasmiineae</taxon>
        <taxon>Mycenaceae</taxon>
        <taxon>Mycena</taxon>
    </lineage>
</organism>
<keyword evidence="6" id="KW-1003">Cell membrane</keyword>
<comment type="pathway">
    <text evidence="2 21">Pyrimidine metabolism; CTP biosynthesis via de novo pathway; CTP from UDP: step 2/2.</text>
</comment>
<dbReference type="GO" id="GO:0003883">
    <property type="term" value="F:CTP synthase activity"/>
    <property type="evidence" value="ECO:0007669"/>
    <property type="project" value="UniProtKB-UniRule"/>
</dbReference>
<evidence type="ECO:0000256" key="10">
    <source>
        <dbReference type="ARBA" id="ARBA00022741"/>
    </source>
</evidence>
<gene>
    <name evidence="29" type="ORF">MYCIT1_LOCUS19717</name>
</gene>
<evidence type="ECO:0000256" key="19">
    <source>
        <dbReference type="ARBA" id="ARBA00047781"/>
    </source>
</evidence>
<dbReference type="GO" id="GO:0005524">
    <property type="term" value="F:ATP binding"/>
    <property type="evidence" value="ECO:0007669"/>
    <property type="project" value="UniProtKB-KW"/>
</dbReference>
<dbReference type="GO" id="GO:0019856">
    <property type="term" value="P:pyrimidine nucleobase biosynthetic process"/>
    <property type="evidence" value="ECO:0007669"/>
    <property type="project" value="TreeGrafter"/>
</dbReference>
<dbReference type="NCBIfam" id="NF003792">
    <property type="entry name" value="PRK05380.1"/>
    <property type="match status" value="1"/>
</dbReference>
<evidence type="ECO:0000256" key="11">
    <source>
        <dbReference type="ARBA" id="ARBA00022840"/>
    </source>
</evidence>
<evidence type="ECO:0000256" key="16">
    <source>
        <dbReference type="ARBA" id="ARBA00022989"/>
    </source>
</evidence>
<evidence type="ECO:0000256" key="12">
    <source>
        <dbReference type="ARBA" id="ARBA00022842"/>
    </source>
</evidence>
<evidence type="ECO:0000256" key="18">
    <source>
        <dbReference type="ARBA" id="ARBA00023186"/>
    </source>
</evidence>
<dbReference type="InterPro" id="IPR007139">
    <property type="entry name" value="DUF349"/>
</dbReference>
<evidence type="ECO:0000313" key="29">
    <source>
        <dbReference type="EMBL" id="CAK5273323.1"/>
    </source>
</evidence>
<keyword evidence="12" id="KW-0460">Magnesium</keyword>
<feature type="transmembrane region" description="Helical" evidence="24">
    <location>
        <begin position="1415"/>
        <end position="1435"/>
    </location>
</feature>
<dbReference type="Pfam" id="PF03993">
    <property type="entry name" value="DUF349"/>
    <property type="match status" value="5"/>
</dbReference>
<reference evidence="29" key="1">
    <citation type="submission" date="2023-11" db="EMBL/GenBank/DDBJ databases">
        <authorList>
            <person name="De Vega J J."/>
            <person name="De Vega J J."/>
        </authorList>
    </citation>
    <scope>NUCLEOTIDE SEQUENCE</scope>
</reference>
<evidence type="ECO:0000259" key="27">
    <source>
        <dbReference type="Pfam" id="PF06418"/>
    </source>
</evidence>
<evidence type="ECO:0000256" key="14">
    <source>
        <dbReference type="ARBA" id="ARBA00022962"/>
    </source>
</evidence>
<feature type="domain" description="Glutamine amidotransferase" evidence="25">
    <location>
        <begin position="893"/>
        <end position="1092"/>
    </location>
</feature>